<evidence type="ECO:0000313" key="2">
    <source>
        <dbReference type="EMBL" id="MFI6496502.1"/>
    </source>
</evidence>
<evidence type="ECO:0000313" key="3">
    <source>
        <dbReference type="Proteomes" id="UP001612741"/>
    </source>
</evidence>
<proteinExistence type="predicted"/>
<organism evidence="2 3">
    <name type="scientific">Nonomuraea typhae</name>
    <dbReference type="NCBI Taxonomy" id="2603600"/>
    <lineage>
        <taxon>Bacteria</taxon>
        <taxon>Bacillati</taxon>
        <taxon>Actinomycetota</taxon>
        <taxon>Actinomycetes</taxon>
        <taxon>Streptosporangiales</taxon>
        <taxon>Streptosporangiaceae</taxon>
        <taxon>Nonomuraea</taxon>
    </lineage>
</organism>
<reference evidence="2 3" key="1">
    <citation type="submission" date="2024-10" db="EMBL/GenBank/DDBJ databases">
        <title>The Natural Products Discovery Center: Release of the First 8490 Sequenced Strains for Exploring Actinobacteria Biosynthetic Diversity.</title>
        <authorList>
            <person name="Kalkreuter E."/>
            <person name="Kautsar S.A."/>
            <person name="Yang D."/>
            <person name="Bader C.D."/>
            <person name="Teijaro C.N."/>
            <person name="Fluegel L."/>
            <person name="Davis C.M."/>
            <person name="Simpson J.R."/>
            <person name="Lauterbach L."/>
            <person name="Steele A.D."/>
            <person name="Gui C."/>
            <person name="Meng S."/>
            <person name="Li G."/>
            <person name="Viehrig K."/>
            <person name="Ye F."/>
            <person name="Su P."/>
            <person name="Kiefer A.F."/>
            <person name="Nichols A."/>
            <person name="Cepeda A.J."/>
            <person name="Yan W."/>
            <person name="Fan B."/>
            <person name="Jiang Y."/>
            <person name="Adhikari A."/>
            <person name="Zheng C.-J."/>
            <person name="Schuster L."/>
            <person name="Cowan T.M."/>
            <person name="Smanski M.J."/>
            <person name="Chevrette M.G."/>
            <person name="De Carvalho L.P.S."/>
            <person name="Shen B."/>
        </authorList>
    </citation>
    <scope>NUCLEOTIDE SEQUENCE [LARGE SCALE GENOMIC DNA]</scope>
    <source>
        <strain evidence="2 3">NPDC050545</strain>
    </source>
</reference>
<comment type="caution">
    <text evidence="2">The sequence shown here is derived from an EMBL/GenBank/DDBJ whole genome shotgun (WGS) entry which is preliminary data.</text>
</comment>
<dbReference type="EMBL" id="JBITGY010000001">
    <property type="protein sequence ID" value="MFI6496502.1"/>
    <property type="molecule type" value="Genomic_DNA"/>
</dbReference>
<feature type="region of interest" description="Disordered" evidence="1">
    <location>
        <begin position="1"/>
        <end position="22"/>
    </location>
</feature>
<gene>
    <name evidence="2" type="ORF">ACIBG2_03905</name>
</gene>
<dbReference type="Proteomes" id="UP001612741">
    <property type="component" value="Unassembled WGS sequence"/>
</dbReference>
<name>A0ABW7YLA6_9ACTN</name>
<keyword evidence="3" id="KW-1185">Reference proteome</keyword>
<sequence>MAPAEGDSAGSKADGPSRHTDQKAAAYFRTKWGKNDKANNRIKDIRTIGGYLRIYTDLPEEADNSPTALTLCERGLAYLKEQKVTTPVVFVQAEFGENGNPILANILGPADTTCRVTHPDRDRRR</sequence>
<protein>
    <submittedName>
        <fullName evidence="2">Uncharacterized protein</fullName>
    </submittedName>
</protein>
<dbReference type="RefSeq" id="WP_397078676.1">
    <property type="nucleotide sequence ID" value="NZ_JBITGY010000001.1"/>
</dbReference>
<evidence type="ECO:0000256" key="1">
    <source>
        <dbReference type="SAM" id="MobiDB-lite"/>
    </source>
</evidence>
<accession>A0ABW7YLA6</accession>